<proteinExistence type="predicted"/>
<accession>A0A0K8T9J2</accession>
<feature type="region of interest" description="Disordered" evidence="1">
    <location>
        <begin position="109"/>
        <end position="156"/>
    </location>
</feature>
<protein>
    <submittedName>
        <fullName evidence="2">Uncharacterized protein</fullName>
    </submittedName>
</protein>
<dbReference type="EMBL" id="GBRD01003617">
    <property type="protein sequence ID" value="JAG62204.1"/>
    <property type="molecule type" value="Transcribed_RNA"/>
</dbReference>
<feature type="non-terminal residue" evidence="2">
    <location>
        <position position="156"/>
    </location>
</feature>
<feature type="region of interest" description="Disordered" evidence="1">
    <location>
        <begin position="40"/>
        <end position="59"/>
    </location>
</feature>
<organism evidence="2">
    <name type="scientific">Lygus hesperus</name>
    <name type="common">Western plant bug</name>
    <dbReference type="NCBI Taxonomy" id="30085"/>
    <lineage>
        <taxon>Eukaryota</taxon>
        <taxon>Metazoa</taxon>
        <taxon>Ecdysozoa</taxon>
        <taxon>Arthropoda</taxon>
        <taxon>Hexapoda</taxon>
        <taxon>Insecta</taxon>
        <taxon>Pterygota</taxon>
        <taxon>Neoptera</taxon>
        <taxon>Paraneoptera</taxon>
        <taxon>Hemiptera</taxon>
        <taxon>Heteroptera</taxon>
        <taxon>Panheteroptera</taxon>
        <taxon>Cimicomorpha</taxon>
        <taxon>Miridae</taxon>
        <taxon>Mirini</taxon>
        <taxon>Lygus</taxon>
    </lineage>
</organism>
<reference evidence="2" key="1">
    <citation type="submission" date="2014-09" db="EMBL/GenBank/DDBJ databases">
        <authorList>
            <person name="Magalhaes I.L.F."/>
            <person name="Oliveira U."/>
            <person name="Santos F.R."/>
            <person name="Vidigal T.H.D.A."/>
            <person name="Brescovit A.D."/>
            <person name="Santos A.J."/>
        </authorList>
    </citation>
    <scope>NUCLEOTIDE SEQUENCE</scope>
</reference>
<evidence type="ECO:0000256" key="1">
    <source>
        <dbReference type="SAM" id="MobiDB-lite"/>
    </source>
</evidence>
<evidence type="ECO:0000313" key="2">
    <source>
        <dbReference type="EMBL" id="JAG62204.1"/>
    </source>
</evidence>
<dbReference type="AlphaFoldDB" id="A0A0K8T9J2"/>
<sequence>PRDGTIVENSTEPAKEPFVKMEIDCDPSVTEEVTSSMIEHGESNTGIDSNVGSPSPPTSQEMLDALQVLRNGILHRTRDHEQLEVFEEYVKKVLDDDSKGAVTLRPDFTSPHITTVPERTHPAYVNGSGDTATGPHLTSSSERGRLSIASQKRESE</sequence>
<feature type="non-terminal residue" evidence="2">
    <location>
        <position position="1"/>
    </location>
</feature>
<name>A0A0K8T9J2_LYGHE</name>
<feature type="compositionally biased region" description="Polar residues" evidence="1">
    <location>
        <begin position="128"/>
        <end position="141"/>
    </location>
</feature>